<protein>
    <submittedName>
        <fullName evidence="3">ATP-binding protein</fullName>
    </submittedName>
</protein>
<keyword evidence="3" id="KW-0067">ATP-binding</keyword>
<evidence type="ECO:0000256" key="1">
    <source>
        <dbReference type="ARBA" id="ARBA00022527"/>
    </source>
</evidence>
<keyword evidence="4" id="KW-1185">Reference proteome</keyword>
<keyword evidence="3" id="KW-0547">Nucleotide-binding</keyword>
<keyword evidence="1" id="KW-0808">Transferase</keyword>
<evidence type="ECO:0000259" key="2">
    <source>
        <dbReference type="Pfam" id="PF13581"/>
    </source>
</evidence>
<feature type="domain" description="Histidine kinase/HSP90-like ATPase" evidence="2">
    <location>
        <begin position="4"/>
        <end position="105"/>
    </location>
</feature>
<dbReference type="GO" id="GO:0005524">
    <property type="term" value="F:ATP binding"/>
    <property type="evidence" value="ECO:0007669"/>
    <property type="project" value="UniProtKB-KW"/>
</dbReference>
<keyword evidence="1" id="KW-0418">Kinase</keyword>
<dbReference type="PANTHER" id="PTHR35526:SF3">
    <property type="entry name" value="ANTI-SIGMA-F FACTOR RSBW"/>
    <property type="match status" value="1"/>
</dbReference>
<dbReference type="Pfam" id="PF13581">
    <property type="entry name" value="HATPase_c_2"/>
    <property type="match status" value="1"/>
</dbReference>
<name>A0ABW6EVL5_9ACTN</name>
<keyword evidence="1" id="KW-0723">Serine/threonine-protein kinase</keyword>
<evidence type="ECO:0000313" key="3">
    <source>
        <dbReference type="EMBL" id="MFD4821490.1"/>
    </source>
</evidence>
<dbReference type="Proteomes" id="UP001598352">
    <property type="component" value="Unassembled WGS sequence"/>
</dbReference>
<dbReference type="Gene3D" id="3.30.565.10">
    <property type="entry name" value="Histidine kinase-like ATPase, C-terminal domain"/>
    <property type="match status" value="1"/>
</dbReference>
<dbReference type="CDD" id="cd16936">
    <property type="entry name" value="HATPase_RsbW-like"/>
    <property type="match status" value="1"/>
</dbReference>
<reference evidence="3 4" key="1">
    <citation type="submission" date="2024-09" db="EMBL/GenBank/DDBJ databases">
        <title>The Natural Products Discovery Center: Release of the First 8490 Sequenced Strains for Exploring Actinobacteria Biosynthetic Diversity.</title>
        <authorList>
            <person name="Kalkreuter E."/>
            <person name="Kautsar S.A."/>
            <person name="Yang D."/>
            <person name="Bader C.D."/>
            <person name="Teijaro C.N."/>
            <person name="Fluegel L."/>
            <person name="Davis C.M."/>
            <person name="Simpson J.R."/>
            <person name="Lauterbach L."/>
            <person name="Steele A.D."/>
            <person name="Gui C."/>
            <person name="Meng S."/>
            <person name="Li G."/>
            <person name="Viehrig K."/>
            <person name="Ye F."/>
            <person name="Su P."/>
            <person name="Kiefer A.F."/>
            <person name="Nichols A."/>
            <person name="Cepeda A.J."/>
            <person name="Yan W."/>
            <person name="Fan B."/>
            <person name="Jiang Y."/>
            <person name="Adhikari A."/>
            <person name="Zheng C.-J."/>
            <person name="Schuster L."/>
            <person name="Cowan T.M."/>
            <person name="Smanski M.J."/>
            <person name="Chevrette M.G."/>
            <person name="De Carvalho L.P.S."/>
            <person name="Shen B."/>
        </authorList>
    </citation>
    <scope>NUCLEOTIDE SEQUENCE [LARGE SCALE GENOMIC DNA]</scope>
    <source>
        <strain evidence="3 4">NPDC058428</strain>
    </source>
</reference>
<sequence length="121" mass="13125">MSVVAAARKAAAGQLAAWGLDELSFTTELVVSELVTNAVRYAGGPIGLRLIRGDALVCEVNDPSNTQPRLRRARWSDEGGRGLFLIAQLTTRWGSRYTRSGKTIWTEQPLTAELGLPDLSL</sequence>
<proteinExistence type="predicted"/>
<dbReference type="RefSeq" id="WP_382769906.1">
    <property type="nucleotide sequence ID" value="NZ_JBHXKZ010000002.1"/>
</dbReference>
<comment type="caution">
    <text evidence="3">The sequence shown here is derived from an EMBL/GenBank/DDBJ whole genome shotgun (WGS) entry which is preliminary data.</text>
</comment>
<gene>
    <name evidence="3" type="ORF">ACFWOQ_02850</name>
</gene>
<dbReference type="SUPFAM" id="SSF55874">
    <property type="entry name" value="ATPase domain of HSP90 chaperone/DNA topoisomerase II/histidine kinase"/>
    <property type="match status" value="1"/>
</dbReference>
<dbReference type="InterPro" id="IPR003594">
    <property type="entry name" value="HATPase_dom"/>
</dbReference>
<dbReference type="InterPro" id="IPR050267">
    <property type="entry name" value="Anti-sigma-factor_SerPK"/>
</dbReference>
<dbReference type="EMBL" id="JBHXKZ010000002">
    <property type="protein sequence ID" value="MFD4821490.1"/>
    <property type="molecule type" value="Genomic_DNA"/>
</dbReference>
<evidence type="ECO:0000313" key="4">
    <source>
        <dbReference type="Proteomes" id="UP001598352"/>
    </source>
</evidence>
<organism evidence="3 4">
    <name type="scientific">Streptomyces rubiginosohelvolus</name>
    <dbReference type="NCBI Taxonomy" id="67362"/>
    <lineage>
        <taxon>Bacteria</taxon>
        <taxon>Bacillati</taxon>
        <taxon>Actinomycetota</taxon>
        <taxon>Actinomycetes</taxon>
        <taxon>Kitasatosporales</taxon>
        <taxon>Streptomycetaceae</taxon>
        <taxon>Streptomyces</taxon>
    </lineage>
</organism>
<accession>A0ABW6EVL5</accession>
<dbReference type="InterPro" id="IPR036890">
    <property type="entry name" value="HATPase_C_sf"/>
</dbReference>
<dbReference type="PANTHER" id="PTHR35526">
    <property type="entry name" value="ANTI-SIGMA-F FACTOR RSBW-RELATED"/>
    <property type="match status" value="1"/>
</dbReference>